<name>A0A1B8QAN9_9GAMM</name>
<feature type="transmembrane region" description="Helical" evidence="2">
    <location>
        <begin position="12"/>
        <end position="36"/>
    </location>
</feature>
<feature type="compositionally biased region" description="Low complexity" evidence="1">
    <location>
        <begin position="241"/>
        <end position="252"/>
    </location>
</feature>
<feature type="region of interest" description="Disordered" evidence="1">
    <location>
        <begin position="219"/>
        <end position="346"/>
    </location>
</feature>
<dbReference type="InterPro" id="IPR036680">
    <property type="entry name" value="SPOR-like_sf"/>
</dbReference>
<proteinExistence type="predicted"/>
<evidence type="ECO:0008006" key="5">
    <source>
        <dbReference type="Google" id="ProtNLM"/>
    </source>
</evidence>
<reference evidence="3 4" key="1">
    <citation type="submission" date="2016-06" db="EMBL/GenBank/DDBJ databases">
        <title>Draft genome of Moraxella atlantae CCUG 66109.</title>
        <authorList>
            <person name="Salva-Serra F."/>
            <person name="Engstrom-Jakobsson H."/>
            <person name="Thorell K."/>
            <person name="Gonzales-Siles L."/>
            <person name="Karlsson R."/>
            <person name="Boulund F."/>
            <person name="Engstrand L."/>
            <person name="Kristiansson E."/>
            <person name="Moore E."/>
        </authorList>
    </citation>
    <scope>NUCLEOTIDE SEQUENCE [LARGE SCALE GENOMIC DNA]</scope>
    <source>
        <strain evidence="3 4">CCUG 66109</strain>
    </source>
</reference>
<sequence>MIATLSNAYRSWAFRVTIWLLFAAAAGALTFVVWGASQVKPTLTKQGQTADNPIIPDPAALLASKAPNETVELVKPVKFDAVIRDMRSYPDEFKDINFIKANKNKYTVQVMNVGEHDVVADYLLTRDDRKQFNYFRITHGNAKSSKENPDAQKRYVLTYGLFGSQADAVNASRDIKFNLPPNVKPIVESVSVYEPIMDDYEISLPVQDLSNAPRAVRLNKTNKELPAPKAKPKPTTDNKPKASSSESSNTTSDKTQDKPKPKDSDSTAKPARSIKESSNKQDTLSIQETRAPRSESRPLPVESGAPPKLPPEPPRERPARSNENSGSSSNSGNNVGNGSTSSNSGN</sequence>
<feature type="compositionally biased region" description="Low complexity" evidence="1">
    <location>
        <begin position="321"/>
        <end position="346"/>
    </location>
</feature>
<dbReference type="RefSeq" id="WP_067237635.1">
    <property type="nucleotide sequence ID" value="NZ_LZMZ01000031.1"/>
</dbReference>
<organism evidence="3 4">
    <name type="scientific">Faucicola atlantae</name>
    <dbReference type="NCBI Taxonomy" id="34059"/>
    <lineage>
        <taxon>Bacteria</taxon>
        <taxon>Pseudomonadati</taxon>
        <taxon>Pseudomonadota</taxon>
        <taxon>Gammaproteobacteria</taxon>
        <taxon>Moraxellales</taxon>
        <taxon>Moraxellaceae</taxon>
        <taxon>Faucicola</taxon>
    </lineage>
</organism>
<dbReference type="Proteomes" id="UP000092508">
    <property type="component" value="Unassembled WGS sequence"/>
</dbReference>
<comment type="caution">
    <text evidence="3">The sequence shown here is derived from an EMBL/GenBank/DDBJ whole genome shotgun (WGS) entry which is preliminary data.</text>
</comment>
<dbReference type="AlphaFoldDB" id="A0A1B8QAN9"/>
<keyword evidence="2" id="KW-1133">Transmembrane helix</keyword>
<feature type="compositionally biased region" description="Basic and acidic residues" evidence="1">
    <location>
        <begin position="254"/>
        <end position="266"/>
    </location>
</feature>
<evidence type="ECO:0000256" key="2">
    <source>
        <dbReference type="SAM" id="Phobius"/>
    </source>
</evidence>
<protein>
    <recommendedName>
        <fullName evidence="5">SPOR domain-containing protein</fullName>
    </recommendedName>
</protein>
<dbReference type="GO" id="GO:0042834">
    <property type="term" value="F:peptidoglycan binding"/>
    <property type="evidence" value="ECO:0007669"/>
    <property type="project" value="InterPro"/>
</dbReference>
<accession>A0A1B8QAN9</accession>
<dbReference type="Gene3D" id="3.30.70.1070">
    <property type="entry name" value="Sporulation related repeat"/>
    <property type="match status" value="1"/>
</dbReference>
<keyword evidence="2" id="KW-0472">Membrane</keyword>
<dbReference type="OrthoDB" id="6655985at2"/>
<keyword evidence="2" id="KW-0812">Transmembrane</keyword>
<dbReference type="STRING" id="34059.A9308_08565"/>
<evidence type="ECO:0000313" key="4">
    <source>
        <dbReference type="Proteomes" id="UP000092508"/>
    </source>
</evidence>
<evidence type="ECO:0000313" key="3">
    <source>
        <dbReference type="EMBL" id="OBX76347.1"/>
    </source>
</evidence>
<dbReference type="EMBL" id="LZMZ01000031">
    <property type="protein sequence ID" value="OBX76347.1"/>
    <property type="molecule type" value="Genomic_DNA"/>
</dbReference>
<evidence type="ECO:0000256" key="1">
    <source>
        <dbReference type="SAM" id="MobiDB-lite"/>
    </source>
</evidence>
<gene>
    <name evidence="3" type="ORF">A9308_08565</name>
</gene>